<evidence type="ECO:0000313" key="2">
    <source>
        <dbReference type="Proteomes" id="UP000789702"/>
    </source>
</evidence>
<accession>A0ACA9NFT4</accession>
<evidence type="ECO:0000313" key="1">
    <source>
        <dbReference type="EMBL" id="CAG8654796.1"/>
    </source>
</evidence>
<reference evidence="1" key="1">
    <citation type="submission" date="2021-06" db="EMBL/GenBank/DDBJ databases">
        <authorList>
            <person name="Kallberg Y."/>
            <person name="Tangrot J."/>
            <person name="Rosling A."/>
        </authorList>
    </citation>
    <scope>NUCLEOTIDE SEQUENCE</scope>
    <source>
        <strain evidence="1">IL203A</strain>
    </source>
</reference>
<dbReference type="EMBL" id="CAJVPU010016679">
    <property type="protein sequence ID" value="CAG8654796.1"/>
    <property type="molecule type" value="Genomic_DNA"/>
</dbReference>
<gene>
    <name evidence="1" type="ORF">DHETER_LOCUS9470</name>
</gene>
<keyword evidence="2" id="KW-1185">Reference proteome</keyword>
<feature type="non-terminal residue" evidence="1">
    <location>
        <position position="68"/>
    </location>
</feature>
<organism evidence="1 2">
    <name type="scientific">Dentiscutata heterogama</name>
    <dbReference type="NCBI Taxonomy" id="1316150"/>
    <lineage>
        <taxon>Eukaryota</taxon>
        <taxon>Fungi</taxon>
        <taxon>Fungi incertae sedis</taxon>
        <taxon>Mucoromycota</taxon>
        <taxon>Glomeromycotina</taxon>
        <taxon>Glomeromycetes</taxon>
        <taxon>Diversisporales</taxon>
        <taxon>Gigasporaceae</taxon>
        <taxon>Dentiscutata</taxon>
    </lineage>
</organism>
<protein>
    <submittedName>
        <fullName evidence="1">12835_t:CDS:1</fullName>
    </submittedName>
</protein>
<proteinExistence type="predicted"/>
<comment type="caution">
    <text evidence="1">The sequence shown here is derived from an EMBL/GenBank/DDBJ whole genome shotgun (WGS) entry which is preliminary data.</text>
</comment>
<name>A0ACA9NFT4_9GLOM</name>
<dbReference type="Proteomes" id="UP000789702">
    <property type="component" value="Unassembled WGS sequence"/>
</dbReference>
<sequence>MAQQLDNSFFETYNIKFLPNNFFEQIETIGTVLSSNSYRVASIKHNKVVVLDYIVHTQKYSFEDFVND</sequence>